<dbReference type="RefSeq" id="WP_165102262.1">
    <property type="nucleotide sequence ID" value="NZ_CP049056.1"/>
</dbReference>
<feature type="transmembrane region" description="Helical" evidence="1">
    <location>
        <begin position="59"/>
        <end position="83"/>
    </location>
</feature>
<dbReference type="AlphaFoldDB" id="A0A7M3T5X2"/>
<gene>
    <name evidence="2" type="ORF">G5B40_19305</name>
</gene>
<name>A0A7M3T5X2_9RHOB</name>
<evidence type="ECO:0000313" key="3">
    <source>
        <dbReference type="Proteomes" id="UP000503336"/>
    </source>
</evidence>
<dbReference type="KEGG" id="hdh:G5B40_19305"/>
<protein>
    <submittedName>
        <fullName evidence="2">Uncharacterized protein</fullName>
    </submittedName>
</protein>
<keyword evidence="1" id="KW-1133">Transmembrane helix</keyword>
<proteinExistence type="predicted"/>
<dbReference type="EMBL" id="CP049056">
    <property type="protein sequence ID" value="QIE57403.1"/>
    <property type="molecule type" value="Genomic_DNA"/>
</dbReference>
<feature type="transmembrane region" description="Helical" evidence="1">
    <location>
        <begin position="123"/>
        <end position="143"/>
    </location>
</feature>
<accession>A0A7M3T5X2</accession>
<evidence type="ECO:0000313" key="2">
    <source>
        <dbReference type="EMBL" id="QIE57403.1"/>
    </source>
</evidence>
<dbReference type="Proteomes" id="UP000503336">
    <property type="component" value="Chromosome"/>
</dbReference>
<keyword evidence="3" id="KW-1185">Reference proteome</keyword>
<keyword evidence="1" id="KW-0812">Transmembrane</keyword>
<reference evidence="2 3" key="1">
    <citation type="submission" date="2020-02" db="EMBL/GenBank/DDBJ databases">
        <title>complete genome sequence of Rhodobacteraceae bacterium.</title>
        <authorList>
            <person name="Park J."/>
            <person name="Kim Y.-S."/>
            <person name="Kim K.-H."/>
        </authorList>
    </citation>
    <scope>NUCLEOTIDE SEQUENCE [LARGE SCALE GENOMIC DNA]</scope>
    <source>
        <strain evidence="2 3">RR4-56</strain>
    </source>
</reference>
<organism evidence="2 3">
    <name type="scientific">Pikeienuella piscinae</name>
    <dbReference type="NCBI Taxonomy" id="2748098"/>
    <lineage>
        <taxon>Bacteria</taxon>
        <taxon>Pseudomonadati</taxon>
        <taxon>Pseudomonadota</taxon>
        <taxon>Alphaproteobacteria</taxon>
        <taxon>Rhodobacterales</taxon>
        <taxon>Paracoccaceae</taxon>
        <taxon>Pikeienuella</taxon>
    </lineage>
</organism>
<evidence type="ECO:0000256" key="1">
    <source>
        <dbReference type="SAM" id="Phobius"/>
    </source>
</evidence>
<feature type="transmembrane region" description="Helical" evidence="1">
    <location>
        <begin position="34"/>
        <end position="52"/>
    </location>
</feature>
<keyword evidence="1" id="KW-0472">Membrane</keyword>
<sequence>MTAEFDKQFALAECGELRALIIKYVEIVTATERFALAGAAALAAFSVSGITPEIERARIFISALPLLILSLAGLRCLTFYFVIKVALAHVERVERAMLTEPALGLQRNAKQTGPFTINRAIEVVSGGFWSLGIVAALIFWLVVNDLI</sequence>